<dbReference type="Gene3D" id="2.120.10.30">
    <property type="entry name" value="TolB, C-terminal domain"/>
    <property type="match status" value="1"/>
</dbReference>
<dbReference type="InterPro" id="IPR011042">
    <property type="entry name" value="6-blade_b-propeller_TolB-like"/>
</dbReference>
<dbReference type="GO" id="GO:0000209">
    <property type="term" value="P:protein polyubiquitination"/>
    <property type="evidence" value="ECO:0007669"/>
    <property type="project" value="TreeGrafter"/>
</dbReference>
<accession>A0A8B6FJB6</accession>
<dbReference type="OrthoDB" id="6126597at2759"/>
<proteinExistence type="predicted"/>
<dbReference type="SUPFAM" id="SSF101898">
    <property type="entry name" value="NHL repeat"/>
    <property type="match status" value="1"/>
</dbReference>
<keyword evidence="3" id="KW-1185">Reference proteome</keyword>
<evidence type="ECO:0000256" key="1">
    <source>
        <dbReference type="SAM" id="Coils"/>
    </source>
</evidence>
<dbReference type="PANTHER" id="PTHR24104:SF50">
    <property type="entry name" value="SMP-30_GLUCONOLACTONASE_LRE-LIKE REGION DOMAIN-CONTAINING PROTEIN"/>
    <property type="match status" value="1"/>
</dbReference>
<evidence type="ECO:0000313" key="3">
    <source>
        <dbReference type="Proteomes" id="UP000596742"/>
    </source>
</evidence>
<dbReference type="GO" id="GO:0061630">
    <property type="term" value="F:ubiquitin protein ligase activity"/>
    <property type="evidence" value="ECO:0007669"/>
    <property type="project" value="TreeGrafter"/>
</dbReference>
<dbReference type="Proteomes" id="UP000596742">
    <property type="component" value="Unassembled WGS sequence"/>
</dbReference>
<reference evidence="2" key="1">
    <citation type="submission" date="2018-11" db="EMBL/GenBank/DDBJ databases">
        <authorList>
            <person name="Alioto T."/>
            <person name="Alioto T."/>
        </authorList>
    </citation>
    <scope>NUCLEOTIDE SEQUENCE</scope>
</reference>
<organism evidence="2 3">
    <name type="scientific">Mytilus galloprovincialis</name>
    <name type="common">Mediterranean mussel</name>
    <dbReference type="NCBI Taxonomy" id="29158"/>
    <lineage>
        <taxon>Eukaryota</taxon>
        <taxon>Metazoa</taxon>
        <taxon>Spiralia</taxon>
        <taxon>Lophotrochozoa</taxon>
        <taxon>Mollusca</taxon>
        <taxon>Bivalvia</taxon>
        <taxon>Autobranchia</taxon>
        <taxon>Pteriomorphia</taxon>
        <taxon>Mytilida</taxon>
        <taxon>Mytiloidea</taxon>
        <taxon>Mytilidae</taxon>
        <taxon>Mytilinae</taxon>
        <taxon>Mytilus</taxon>
    </lineage>
</organism>
<feature type="non-terminal residue" evidence="2">
    <location>
        <position position="1"/>
    </location>
</feature>
<gene>
    <name evidence="2" type="ORF">MGAL_10B048928</name>
</gene>
<dbReference type="AlphaFoldDB" id="A0A8B6FJB6"/>
<comment type="caution">
    <text evidence="2">The sequence shown here is derived from an EMBL/GenBank/DDBJ whole genome shotgun (WGS) entry which is preliminary data.</text>
</comment>
<sequence length="431" mass="48536">KDRQSNLTKIKEQQQNIIAGIQNLRKIINSHFGKIEQEIEKELNTFECDLKTKIEDLLNGLKEKRERIVVLQSNISDLKNHASDLQTFIGSKTLEEKIESEETYVQSLSEDERLKQLSLKCTYNEGIENLIQSITTFGSITMESSPPSVVIKLENIKQAQIMSATVIPKSVDNVRATLLQKIQIPKGKSYKCKIAGCAIFPNGKFIFADCDNCKRLVIFNTDGSFEYEETISGLTPFDVACIDNTTVAFTAWKSSKIHIFDIKKKSIKTTIETKNNCFGIAYQDGKIYYANTEHLGVAQLKDNGLSTIVNFGNRESFMSYVSSFGVSIYFTDRNSNSLCCYSDKGNKMWEYKDNTVLKSSYGVAVDRNGFGYVASYKRNCIVVVSPDGKKAVDFLSSADGIESPYKIFYDNERDLLLVAGYNGKCSLYKIK</sequence>
<dbReference type="PANTHER" id="PTHR24104">
    <property type="entry name" value="E3 UBIQUITIN-PROTEIN LIGASE NHLRC1-RELATED"/>
    <property type="match status" value="1"/>
</dbReference>
<keyword evidence="1" id="KW-0175">Coiled coil</keyword>
<evidence type="ECO:0000313" key="2">
    <source>
        <dbReference type="EMBL" id="VDI51139.1"/>
    </source>
</evidence>
<dbReference type="EMBL" id="UYJE01007032">
    <property type="protein sequence ID" value="VDI51139.1"/>
    <property type="molecule type" value="Genomic_DNA"/>
</dbReference>
<protein>
    <submittedName>
        <fullName evidence="2">Uncharacterized protein</fullName>
    </submittedName>
</protein>
<dbReference type="InterPro" id="IPR050952">
    <property type="entry name" value="TRIM-NHL_E3_ligases"/>
</dbReference>
<name>A0A8B6FJB6_MYTGA</name>
<dbReference type="GO" id="GO:0043161">
    <property type="term" value="P:proteasome-mediated ubiquitin-dependent protein catabolic process"/>
    <property type="evidence" value="ECO:0007669"/>
    <property type="project" value="TreeGrafter"/>
</dbReference>
<feature type="coiled-coil region" evidence="1">
    <location>
        <begin position="54"/>
        <end position="111"/>
    </location>
</feature>